<evidence type="ECO:0000313" key="2">
    <source>
        <dbReference type="Proteomes" id="UP000288805"/>
    </source>
</evidence>
<sequence length="80" mass="9039">MHSNGRGAWFPIFSRSLNDWEFEAVECFLSRLQDKVVVVEGEDKLLWAATKSGSFSIKSLYSILEAGRVEAFPSNVIWNA</sequence>
<dbReference type="Proteomes" id="UP000288805">
    <property type="component" value="Unassembled WGS sequence"/>
</dbReference>
<organism evidence="1 2">
    <name type="scientific">Vitis vinifera</name>
    <name type="common">Grape</name>
    <dbReference type="NCBI Taxonomy" id="29760"/>
    <lineage>
        <taxon>Eukaryota</taxon>
        <taxon>Viridiplantae</taxon>
        <taxon>Streptophyta</taxon>
        <taxon>Embryophyta</taxon>
        <taxon>Tracheophyta</taxon>
        <taxon>Spermatophyta</taxon>
        <taxon>Magnoliopsida</taxon>
        <taxon>eudicotyledons</taxon>
        <taxon>Gunneridae</taxon>
        <taxon>Pentapetalae</taxon>
        <taxon>rosids</taxon>
        <taxon>Vitales</taxon>
        <taxon>Vitaceae</taxon>
        <taxon>Viteae</taxon>
        <taxon>Vitis</taxon>
    </lineage>
</organism>
<name>A0A438F5B5_VITVI</name>
<protein>
    <submittedName>
        <fullName evidence="1">Uncharacterized protein</fullName>
    </submittedName>
</protein>
<evidence type="ECO:0000313" key="1">
    <source>
        <dbReference type="EMBL" id="RVW55185.1"/>
    </source>
</evidence>
<dbReference type="AlphaFoldDB" id="A0A438F5B5"/>
<accession>A0A438F5B5</accession>
<gene>
    <name evidence="1" type="ORF">CK203_067005</name>
</gene>
<comment type="caution">
    <text evidence="1">The sequence shown here is derived from an EMBL/GenBank/DDBJ whole genome shotgun (WGS) entry which is preliminary data.</text>
</comment>
<dbReference type="EMBL" id="QGNW01001119">
    <property type="protein sequence ID" value="RVW55185.1"/>
    <property type="molecule type" value="Genomic_DNA"/>
</dbReference>
<proteinExistence type="predicted"/>
<reference evidence="1 2" key="1">
    <citation type="journal article" date="2018" name="PLoS Genet.">
        <title>Population sequencing reveals clonal diversity and ancestral inbreeding in the grapevine cultivar Chardonnay.</title>
        <authorList>
            <person name="Roach M.J."/>
            <person name="Johnson D.L."/>
            <person name="Bohlmann J."/>
            <person name="van Vuuren H.J."/>
            <person name="Jones S.J."/>
            <person name="Pretorius I.S."/>
            <person name="Schmidt S.A."/>
            <person name="Borneman A.R."/>
        </authorList>
    </citation>
    <scope>NUCLEOTIDE SEQUENCE [LARGE SCALE GENOMIC DNA]</scope>
    <source>
        <strain evidence="2">cv. Chardonnay</strain>
        <tissue evidence="1">Leaf</tissue>
    </source>
</reference>